<evidence type="ECO:0000313" key="3">
    <source>
        <dbReference type="EMBL" id="PXF48753.1"/>
    </source>
</evidence>
<dbReference type="EMBL" id="NBIV01000012">
    <property type="protein sequence ID" value="PXF48753.1"/>
    <property type="molecule type" value="Genomic_DNA"/>
</dbReference>
<comment type="caution">
    <text evidence="3">The sequence shown here is derived from an EMBL/GenBank/DDBJ whole genome shotgun (WGS) entry which is preliminary data.</text>
</comment>
<name>A0A2V3J344_9FLOR</name>
<organism evidence="3 4">
    <name type="scientific">Gracilariopsis chorda</name>
    <dbReference type="NCBI Taxonomy" id="448386"/>
    <lineage>
        <taxon>Eukaryota</taxon>
        <taxon>Rhodophyta</taxon>
        <taxon>Florideophyceae</taxon>
        <taxon>Rhodymeniophycidae</taxon>
        <taxon>Gracilariales</taxon>
        <taxon>Gracilariaceae</taxon>
        <taxon>Gracilariopsis</taxon>
    </lineage>
</organism>
<dbReference type="PROSITE" id="PS50102">
    <property type="entry name" value="RRM"/>
    <property type="match status" value="1"/>
</dbReference>
<keyword evidence="4" id="KW-1185">Reference proteome</keyword>
<evidence type="ECO:0000256" key="1">
    <source>
        <dbReference type="PROSITE-ProRule" id="PRU00176"/>
    </source>
</evidence>
<sequence>MSFAFGSRFRLLHQPARTISRNLTNDAAPRIGASKHYVRIAGPASYASRCDVLNFLQEQSALPSTSPSVLVQGQADIYQNHSVWLYDAGSQDTAEQVASKISGKVMGLKLIRAAAVDKKIADSMLDPPERGARTRTTLRRRLNLISPSPDERGRSLLATSLPPLLKPRHLWSFFASYDVVDVRLLRKSGVSCIVFTTEAEAERALRERSNISLHGMQTISLKMHD</sequence>
<dbReference type="CDD" id="cd00590">
    <property type="entry name" value="RRM_SF"/>
    <property type="match status" value="1"/>
</dbReference>
<dbReference type="GO" id="GO:0003723">
    <property type="term" value="F:RNA binding"/>
    <property type="evidence" value="ECO:0007669"/>
    <property type="project" value="UniProtKB-UniRule"/>
</dbReference>
<dbReference type="InterPro" id="IPR000504">
    <property type="entry name" value="RRM_dom"/>
</dbReference>
<protein>
    <recommendedName>
        <fullName evidence="2">RRM domain-containing protein</fullName>
    </recommendedName>
</protein>
<gene>
    <name evidence="3" type="ORF">BWQ96_01605</name>
</gene>
<accession>A0A2V3J344</accession>
<evidence type="ECO:0000313" key="4">
    <source>
        <dbReference type="Proteomes" id="UP000247409"/>
    </source>
</evidence>
<dbReference type="AlphaFoldDB" id="A0A2V3J344"/>
<dbReference type="SUPFAM" id="SSF54928">
    <property type="entry name" value="RNA-binding domain, RBD"/>
    <property type="match status" value="1"/>
</dbReference>
<evidence type="ECO:0000259" key="2">
    <source>
        <dbReference type="PROSITE" id="PS50102"/>
    </source>
</evidence>
<reference evidence="3 4" key="1">
    <citation type="journal article" date="2018" name="Mol. Biol. Evol.">
        <title>Analysis of the draft genome of the red seaweed Gracilariopsis chorda provides insights into genome size evolution in Rhodophyta.</title>
        <authorList>
            <person name="Lee J."/>
            <person name="Yang E.C."/>
            <person name="Graf L."/>
            <person name="Yang J.H."/>
            <person name="Qiu H."/>
            <person name="Zel Zion U."/>
            <person name="Chan C.X."/>
            <person name="Stephens T.G."/>
            <person name="Weber A.P.M."/>
            <person name="Boo G.H."/>
            <person name="Boo S.M."/>
            <person name="Kim K.M."/>
            <person name="Shin Y."/>
            <person name="Jung M."/>
            <person name="Lee S.J."/>
            <person name="Yim H.S."/>
            <person name="Lee J.H."/>
            <person name="Bhattacharya D."/>
            <person name="Yoon H.S."/>
        </authorList>
    </citation>
    <scope>NUCLEOTIDE SEQUENCE [LARGE SCALE GENOMIC DNA]</scope>
    <source>
        <strain evidence="3 4">SKKU-2015</strain>
        <tissue evidence="3">Whole body</tissue>
    </source>
</reference>
<dbReference type="Gene3D" id="3.30.70.330">
    <property type="match status" value="1"/>
</dbReference>
<dbReference type="InterPro" id="IPR035979">
    <property type="entry name" value="RBD_domain_sf"/>
</dbReference>
<feature type="domain" description="RRM" evidence="2">
    <location>
        <begin position="154"/>
        <end position="225"/>
    </location>
</feature>
<dbReference type="OrthoDB" id="10410381at2759"/>
<dbReference type="InterPro" id="IPR012677">
    <property type="entry name" value="Nucleotide-bd_a/b_plait_sf"/>
</dbReference>
<dbReference type="Proteomes" id="UP000247409">
    <property type="component" value="Unassembled WGS sequence"/>
</dbReference>
<proteinExistence type="predicted"/>
<keyword evidence="1" id="KW-0694">RNA-binding</keyword>